<keyword evidence="1" id="KW-0732">Signal</keyword>
<evidence type="ECO:0000313" key="2">
    <source>
        <dbReference type="EMBL" id="VEN59471.1"/>
    </source>
</evidence>
<evidence type="ECO:0008006" key="4">
    <source>
        <dbReference type="Google" id="ProtNLM"/>
    </source>
</evidence>
<gene>
    <name evidence="2" type="ORF">CALMAC_LOCUS17471</name>
</gene>
<evidence type="ECO:0000256" key="1">
    <source>
        <dbReference type="SAM" id="SignalP"/>
    </source>
</evidence>
<proteinExistence type="predicted"/>
<dbReference type="AlphaFoldDB" id="A0A653DGY7"/>
<feature type="signal peptide" evidence="1">
    <location>
        <begin position="1"/>
        <end position="25"/>
    </location>
</feature>
<feature type="chain" id="PRO_5025015614" description="Invertebrate defensins family profile domain-containing protein" evidence="1">
    <location>
        <begin position="26"/>
        <end position="76"/>
    </location>
</feature>
<organism evidence="2 3">
    <name type="scientific">Callosobruchus maculatus</name>
    <name type="common">Southern cowpea weevil</name>
    <name type="synonym">Pulse bruchid</name>
    <dbReference type="NCBI Taxonomy" id="64391"/>
    <lineage>
        <taxon>Eukaryota</taxon>
        <taxon>Metazoa</taxon>
        <taxon>Ecdysozoa</taxon>
        <taxon>Arthropoda</taxon>
        <taxon>Hexapoda</taxon>
        <taxon>Insecta</taxon>
        <taxon>Pterygota</taxon>
        <taxon>Neoptera</taxon>
        <taxon>Endopterygota</taxon>
        <taxon>Coleoptera</taxon>
        <taxon>Polyphaga</taxon>
        <taxon>Cucujiformia</taxon>
        <taxon>Chrysomeloidea</taxon>
        <taxon>Chrysomelidae</taxon>
        <taxon>Bruchinae</taxon>
        <taxon>Bruchini</taxon>
        <taxon>Callosobruchus</taxon>
    </lineage>
</organism>
<reference evidence="2 3" key="1">
    <citation type="submission" date="2019-01" db="EMBL/GenBank/DDBJ databases">
        <authorList>
            <person name="Sayadi A."/>
        </authorList>
    </citation>
    <scope>NUCLEOTIDE SEQUENCE [LARGE SCALE GENOMIC DNA]</scope>
</reference>
<name>A0A653DGY7_CALMS</name>
<keyword evidence="3" id="KW-1185">Reference proteome</keyword>
<dbReference type="Proteomes" id="UP000410492">
    <property type="component" value="Unassembled WGS sequence"/>
</dbReference>
<protein>
    <recommendedName>
        <fullName evidence="4">Invertebrate defensins family profile domain-containing protein</fullName>
    </recommendedName>
</protein>
<accession>A0A653DGY7</accession>
<dbReference type="EMBL" id="CAACVG010012035">
    <property type="protein sequence ID" value="VEN59471.1"/>
    <property type="molecule type" value="Genomic_DNA"/>
</dbReference>
<sequence>MVSKMLLIGMLVVLFTIVAVSEVQAGACETEVKVTYRNTMDCEAYCKKFCNKHGCVPKPDRMCLGKRCQCASRKNI</sequence>
<evidence type="ECO:0000313" key="3">
    <source>
        <dbReference type="Proteomes" id="UP000410492"/>
    </source>
</evidence>